<dbReference type="EMBL" id="Y00883">
    <property type="protein sequence ID" value="CAA68775.1"/>
    <property type="molecule type" value="Genomic_DNA"/>
</dbReference>
<protein>
    <submittedName>
        <fullName evidence="1">HemC gene product</fullName>
    </submittedName>
</protein>
<reference evidence="1" key="1">
    <citation type="journal article" date="1987" name="Nucleic Acids Res.">
        <title>Nucleotide sequence of hemD, the second gene in the hem operon of Escherichia coli K-12.</title>
        <authorList>
            <person name="Jordan P.M."/>
            <person name="Mgbeje B.I.A."/>
            <person name="Alwan A.F."/>
            <person name="Thomas S.D."/>
        </authorList>
    </citation>
    <scope>NUCLEOTIDE SEQUENCE</scope>
    <source>
        <strain evidence="1">K12</strain>
    </source>
</reference>
<proteinExistence type="predicted"/>
<name>Q47251_ECOLX</name>
<accession>Q47251</accession>
<evidence type="ECO:0000313" key="1">
    <source>
        <dbReference type="EMBL" id="CAA68775.1"/>
    </source>
</evidence>
<organism evidence="1">
    <name type="scientific">Escherichia coli</name>
    <dbReference type="NCBI Taxonomy" id="562"/>
    <lineage>
        <taxon>Bacteria</taxon>
        <taxon>Pseudomonadati</taxon>
        <taxon>Pseudomonadota</taxon>
        <taxon>Gammaproteobacteria</taxon>
        <taxon>Enterobacterales</taxon>
        <taxon>Enterobacteriaceae</taxon>
        <taxon>Escherichia</taxon>
    </lineage>
</organism>
<sequence>RSSLKSITETPR</sequence>